<dbReference type="AlphaFoldDB" id="A0A7D9EC98"/>
<dbReference type="Proteomes" id="UP001152795">
    <property type="component" value="Unassembled WGS sequence"/>
</dbReference>
<organism evidence="1 2">
    <name type="scientific">Paramuricea clavata</name>
    <name type="common">Red gorgonian</name>
    <name type="synonym">Violescent sea-whip</name>
    <dbReference type="NCBI Taxonomy" id="317549"/>
    <lineage>
        <taxon>Eukaryota</taxon>
        <taxon>Metazoa</taxon>
        <taxon>Cnidaria</taxon>
        <taxon>Anthozoa</taxon>
        <taxon>Octocorallia</taxon>
        <taxon>Malacalcyonacea</taxon>
        <taxon>Plexauridae</taxon>
        <taxon>Paramuricea</taxon>
    </lineage>
</organism>
<proteinExistence type="predicted"/>
<sequence>MAADANQSSKRRDFCAMHVINSAKQKLTSFTYTSWCKFVSFAVKWRKLQCKEDEIAIEAAANLGLRFDDLPSGVDFVETNSSSDGFLPIPAYCKFHRDCYNRFCNTLMLGREEKRQYIRDKQAGETGCTNNQEQDLPEDEIDDSGSEQEDDELMMDDE</sequence>
<comment type="caution">
    <text evidence="1">The sequence shown here is derived from an EMBL/GenBank/DDBJ whole genome shotgun (WGS) entry which is preliminary data.</text>
</comment>
<protein>
    <submittedName>
        <fullName evidence="1">Uncharacterized protein</fullName>
    </submittedName>
</protein>
<accession>A0A7D9EC98</accession>
<name>A0A7D9EC98_PARCT</name>
<evidence type="ECO:0000313" key="1">
    <source>
        <dbReference type="EMBL" id="CAB4005075.1"/>
    </source>
</evidence>
<gene>
    <name evidence="1" type="ORF">PACLA_8A053030</name>
</gene>
<reference evidence="1" key="1">
    <citation type="submission" date="2020-04" db="EMBL/GenBank/DDBJ databases">
        <authorList>
            <person name="Alioto T."/>
            <person name="Alioto T."/>
            <person name="Gomez Garrido J."/>
        </authorList>
    </citation>
    <scope>NUCLEOTIDE SEQUENCE</scope>
    <source>
        <strain evidence="1">A484AB</strain>
    </source>
</reference>
<dbReference type="EMBL" id="CACRXK020005089">
    <property type="protein sequence ID" value="CAB4005075.1"/>
    <property type="molecule type" value="Genomic_DNA"/>
</dbReference>
<evidence type="ECO:0000313" key="2">
    <source>
        <dbReference type="Proteomes" id="UP001152795"/>
    </source>
</evidence>
<keyword evidence="2" id="KW-1185">Reference proteome</keyword>